<feature type="region of interest" description="Disordered" evidence="1">
    <location>
        <begin position="357"/>
        <end position="429"/>
    </location>
</feature>
<sequence length="656" mass="70652">MTTAYDPAKGPPAPIDESNFYIPMVNARPISARPQSSTSSRAQSIARTRSASVSEAPRMHDRSNSNSPNANTPTPTRPASPFYAHLPTSDDQDMDDPFQHAANLFRTAIASSDQESAPRAFETTLGILGELILSDYKGQIYINRILHRDIGEDAAAALALIISTITPLFSKMAENNASLDHSNPDIASFLHLAGVKSNINKFKDPNDEAILSLQNEVQRLKSVITDKDNHIGALVAQIQKLQLENKKLGKKPAAQSEPTPPASDDILNQILNSLTTLHKRIEILENPNSDKSLGTSIHAPKTTPSPPNKTTPTPLPTPQVWVPNHTLRLKGEFIHANFPGGIPHPLVTSSQYPKGHPSCYEPIPPPTNTKSGSAVLPKFPPEVTSAQGGKTKGKGKGKGKATLGPTSSQAESSNVGKNAPPPPPTPSFFEGLCPMPASWDKEVEYATTQGAANLMANLPPPHVNPAPPAEYINPPIAPTFASKAKAATNIPQPKAASQTKSKTANRPKPKVVNARNDVRYQLLFKDKSRVTNINDRPSTFHLVATFNAALKERIPAELVKEHPSLKGPSGVVSRANWSASNNIAVWLHEAVTHVSFPGLSNIMVTAAQSLNITGSSIPEFKRFSPMLQFFLSSPLVRTSDRCHTHGLTPVPLSVHQ</sequence>
<protein>
    <submittedName>
        <fullName evidence="2">Uncharacterized protein</fullName>
    </submittedName>
</protein>
<evidence type="ECO:0000313" key="2">
    <source>
        <dbReference type="EMBL" id="KAG5649216.1"/>
    </source>
</evidence>
<reference evidence="2" key="1">
    <citation type="submission" date="2021-02" db="EMBL/GenBank/DDBJ databases">
        <authorList>
            <person name="Nieuwenhuis M."/>
            <person name="Van De Peppel L.J.J."/>
        </authorList>
    </citation>
    <scope>NUCLEOTIDE SEQUENCE</scope>
    <source>
        <strain evidence="2">D49</strain>
    </source>
</reference>
<organism evidence="2 3">
    <name type="scientific">Sphagnurus paluster</name>
    <dbReference type="NCBI Taxonomy" id="117069"/>
    <lineage>
        <taxon>Eukaryota</taxon>
        <taxon>Fungi</taxon>
        <taxon>Dikarya</taxon>
        <taxon>Basidiomycota</taxon>
        <taxon>Agaricomycotina</taxon>
        <taxon>Agaricomycetes</taxon>
        <taxon>Agaricomycetidae</taxon>
        <taxon>Agaricales</taxon>
        <taxon>Tricholomatineae</taxon>
        <taxon>Lyophyllaceae</taxon>
        <taxon>Sphagnurus</taxon>
    </lineage>
</organism>
<dbReference type="EMBL" id="JABCKI010001367">
    <property type="protein sequence ID" value="KAG5649216.1"/>
    <property type="molecule type" value="Genomic_DNA"/>
</dbReference>
<evidence type="ECO:0000313" key="3">
    <source>
        <dbReference type="Proteomes" id="UP000717328"/>
    </source>
</evidence>
<comment type="caution">
    <text evidence="2">The sequence shown here is derived from an EMBL/GenBank/DDBJ whole genome shotgun (WGS) entry which is preliminary data.</text>
</comment>
<feature type="region of interest" description="Disordered" evidence="1">
    <location>
        <begin position="487"/>
        <end position="509"/>
    </location>
</feature>
<feature type="compositionally biased region" description="Low complexity" evidence="1">
    <location>
        <begin position="64"/>
        <end position="81"/>
    </location>
</feature>
<name>A0A9P7KJ17_9AGAR</name>
<proteinExistence type="predicted"/>
<accession>A0A9P7KJ17</accession>
<feature type="region of interest" description="Disordered" evidence="1">
    <location>
        <begin position="1"/>
        <end position="20"/>
    </location>
</feature>
<dbReference type="Proteomes" id="UP000717328">
    <property type="component" value="Unassembled WGS sequence"/>
</dbReference>
<reference evidence="2" key="2">
    <citation type="submission" date="2021-10" db="EMBL/GenBank/DDBJ databases">
        <title>Phylogenomics reveals ancestral predisposition of the termite-cultivated fungus Termitomyces towards a domesticated lifestyle.</title>
        <authorList>
            <person name="Auxier B."/>
            <person name="Grum-Grzhimaylo A."/>
            <person name="Cardenas M.E."/>
            <person name="Lodge J.D."/>
            <person name="Laessoe T."/>
            <person name="Pedersen O."/>
            <person name="Smith M.E."/>
            <person name="Kuyper T.W."/>
            <person name="Franco-Molano E.A."/>
            <person name="Baroni T.J."/>
            <person name="Aanen D.K."/>
        </authorList>
    </citation>
    <scope>NUCLEOTIDE SEQUENCE</scope>
    <source>
        <strain evidence="2">D49</strain>
    </source>
</reference>
<feature type="region of interest" description="Disordered" evidence="1">
    <location>
        <begin position="285"/>
        <end position="317"/>
    </location>
</feature>
<feature type="region of interest" description="Disordered" evidence="1">
    <location>
        <begin position="26"/>
        <end position="97"/>
    </location>
</feature>
<dbReference type="AlphaFoldDB" id="A0A9P7KJ17"/>
<feature type="compositionally biased region" description="Polar residues" evidence="1">
    <location>
        <begin position="33"/>
        <end position="53"/>
    </location>
</feature>
<feature type="compositionally biased region" description="Polar residues" evidence="1">
    <location>
        <begin position="489"/>
        <end position="502"/>
    </location>
</feature>
<feature type="compositionally biased region" description="Polar residues" evidence="1">
    <location>
        <begin position="404"/>
        <end position="416"/>
    </location>
</feature>
<evidence type="ECO:0000256" key="1">
    <source>
        <dbReference type="SAM" id="MobiDB-lite"/>
    </source>
</evidence>
<keyword evidence="3" id="KW-1185">Reference proteome</keyword>
<feature type="compositionally biased region" description="Pro residues" evidence="1">
    <location>
        <begin position="303"/>
        <end position="317"/>
    </location>
</feature>
<gene>
    <name evidence="2" type="ORF">H0H81_005385</name>
</gene>
<feature type="compositionally biased region" description="Polar residues" evidence="1">
    <location>
        <begin position="286"/>
        <end position="295"/>
    </location>
</feature>